<reference evidence="2" key="1">
    <citation type="submission" date="2024-01" db="EMBL/GenBank/DDBJ databases">
        <title>First draft genome sequence data of TA4-1, the type strain of Gram-positive actinobacterium Streptomyces chiangmaiensis.</title>
        <authorList>
            <person name="Yasawong M."/>
            <person name="Nantapong N."/>
        </authorList>
    </citation>
    <scope>NUCLEOTIDE SEQUENCE</scope>
    <source>
        <strain evidence="2">TA4-1</strain>
    </source>
</reference>
<keyword evidence="2" id="KW-0808">Transferase</keyword>
<dbReference type="PANTHER" id="PTHR21310">
    <property type="entry name" value="AMINOGLYCOSIDE PHOSPHOTRANSFERASE-RELATED-RELATED"/>
    <property type="match status" value="1"/>
</dbReference>
<dbReference type="InterPro" id="IPR002575">
    <property type="entry name" value="Aminoglycoside_PTrfase"/>
</dbReference>
<dbReference type="CDD" id="cd05120">
    <property type="entry name" value="APH_ChoK_like"/>
    <property type="match status" value="1"/>
</dbReference>
<dbReference type="EC" id="2.7.1.-" evidence="2"/>
<evidence type="ECO:0000313" key="3">
    <source>
        <dbReference type="Proteomes" id="UP001333996"/>
    </source>
</evidence>
<evidence type="ECO:0000313" key="2">
    <source>
        <dbReference type="EMBL" id="MED7828823.1"/>
    </source>
</evidence>
<comment type="caution">
    <text evidence="2">The sequence shown here is derived from an EMBL/GenBank/DDBJ whole genome shotgun (WGS) entry which is preliminary data.</text>
</comment>
<evidence type="ECO:0000259" key="1">
    <source>
        <dbReference type="Pfam" id="PF01636"/>
    </source>
</evidence>
<dbReference type="SUPFAM" id="SSF56112">
    <property type="entry name" value="Protein kinase-like (PK-like)"/>
    <property type="match status" value="1"/>
</dbReference>
<gene>
    <name evidence="2" type="ORF">VXC91_45120</name>
</gene>
<dbReference type="InterPro" id="IPR011009">
    <property type="entry name" value="Kinase-like_dom_sf"/>
</dbReference>
<dbReference type="EMBL" id="JAYWVC010000517">
    <property type="protein sequence ID" value="MED7828823.1"/>
    <property type="molecule type" value="Genomic_DNA"/>
</dbReference>
<protein>
    <submittedName>
        <fullName evidence="2">Aminoglycoside phosphotransferase family protein</fullName>
        <ecNumber evidence="2">2.7.1.-</ecNumber>
    </submittedName>
</protein>
<dbReference type="RefSeq" id="WP_329513130.1">
    <property type="nucleotide sequence ID" value="NZ_BAAAYZ010000029.1"/>
</dbReference>
<dbReference type="GO" id="GO:0016740">
    <property type="term" value="F:transferase activity"/>
    <property type="evidence" value="ECO:0007669"/>
    <property type="project" value="UniProtKB-KW"/>
</dbReference>
<feature type="domain" description="Aminoglycoside phosphotransferase" evidence="1">
    <location>
        <begin position="47"/>
        <end position="275"/>
    </location>
</feature>
<dbReference type="Gene3D" id="3.90.1200.10">
    <property type="match status" value="1"/>
</dbReference>
<name>A0ABU7FY09_9ACTN</name>
<keyword evidence="3" id="KW-1185">Reference proteome</keyword>
<dbReference type="Gene3D" id="3.30.200.150">
    <property type="match status" value="1"/>
</dbReference>
<dbReference type="Pfam" id="PF01636">
    <property type="entry name" value="APH"/>
    <property type="match status" value="1"/>
</dbReference>
<dbReference type="PANTHER" id="PTHR21310:SF15">
    <property type="entry name" value="AMINOGLYCOSIDE PHOSPHOTRANSFERASE DOMAIN-CONTAINING PROTEIN"/>
    <property type="match status" value="1"/>
</dbReference>
<accession>A0ABU7FY09</accession>
<sequence>MSATTALPPAMAEELLHPLLPAASVGEIVWRTGGVLSTIFEIRFVGAAEPVVIKIYDDQWRWKQQKETYVYQLLQQHGVGPVPAVLHHGDADNALGRCYTVMTMLRGQPLSALSHTLDRASLREIYRQIGGCMAAVHQIPQGACGYLTTRVLDPEPTNTAYMTRQFHNKLREYADHGADAALATAIEAKVARQADLLRACRHAVLCHNDFHEGNVLVAEDSGGWQVSGFIDVENAIAADPLMDMAKTDYYCVHDDQDKREALCDGYGTLPADWSERVGLYRLYHALELWDWFASIGNTAPLEGITDDIRRMTA</sequence>
<dbReference type="InterPro" id="IPR051678">
    <property type="entry name" value="AGP_Transferase"/>
</dbReference>
<dbReference type="Proteomes" id="UP001333996">
    <property type="component" value="Unassembled WGS sequence"/>
</dbReference>
<proteinExistence type="predicted"/>
<organism evidence="2 3">
    <name type="scientific">Streptomyces chiangmaiensis</name>
    <dbReference type="NCBI Taxonomy" id="766497"/>
    <lineage>
        <taxon>Bacteria</taxon>
        <taxon>Bacillati</taxon>
        <taxon>Actinomycetota</taxon>
        <taxon>Actinomycetes</taxon>
        <taxon>Kitasatosporales</taxon>
        <taxon>Streptomycetaceae</taxon>
        <taxon>Streptomyces</taxon>
    </lineage>
</organism>